<proteinExistence type="predicted"/>
<name>A0A8J3IQW1_9CHLR</name>
<reference evidence="2" key="1">
    <citation type="submission" date="2020-10" db="EMBL/GenBank/DDBJ databases">
        <title>Taxonomic study of unclassified bacteria belonging to the class Ktedonobacteria.</title>
        <authorList>
            <person name="Yabe S."/>
            <person name="Wang C.M."/>
            <person name="Zheng Y."/>
            <person name="Sakai Y."/>
            <person name="Cavaletti L."/>
            <person name="Monciardini P."/>
            <person name="Donadio S."/>
        </authorList>
    </citation>
    <scope>NUCLEOTIDE SEQUENCE</scope>
    <source>
        <strain evidence="2">ID150040</strain>
    </source>
</reference>
<protein>
    <submittedName>
        <fullName evidence="2">Uncharacterized protein</fullName>
    </submittedName>
</protein>
<organism evidence="2 3">
    <name type="scientific">Reticulibacter mediterranei</name>
    <dbReference type="NCBI Taxonomy" id="2778369"/>
    <lineage>
        <taxon>Bacteria</taxon>
        <taxon>Bacillati</taxon>
        <taxon>Chloroflexota</taxon>
        <taxon>Ktedonobacteria</taxon>
        <taxon>Ktedonobacterales</taxon>
        <taxon>Reticulibacteraceae</taxon>
        <taxon>Reticulibacter</taxon>
    </lineage>
</organism>
<gene>
    <name evidence="2" type="ORF">KSF_063370</name>
</gene>
<accession>A0A8J3IQW1</accession>
<dbReference type="AlphaFoldDB" id="A0A8J3IQW1"/>
<feature type="region of interest" description="Disordered" evidence="1">
    <location>
        <begin position="1"/>
        <end position="20"/>
    </location>
</feature>
<dbReference type="EMBL" id="BNJK01000001">
    <property type="protein sequence ID" value="GHO96289.1"/>
    <property type="molecule type" value="Genomic_DNA"/>
</dbReference>
<comment type="caution">
    <text evidence="2">The sequence shown here is derived from an EMBL/GenBank/DDBJ whole genome shotgun (WGS) entry which is preliminary data.</text>
</comment>
<evidence type="ECO:0000256" key="1">
    <source>
        <dbReference type="SAM" id="MobiDB-lite"/>
    </source>
</evidence>
<keyword evidence="3" id="KW-1185">Reference proteome</keyword>
<evidence type="ECO:0000313" key="2">
    <source>
        <dbReference type="EMBL" id="GHO96289.1"/>
    </source>
</evidence>
<sequence>MKRRKKQKESRFKTATGSRPSKPRIIEIGLKDVVTYIKRVEEQVTPLIEAHRLSPADGFFLLAQRVRILITGEPYPSAKSITAIANDIKVIWQAGLYTPAPSFPYSLDTILEDEKKVLATKREYSQLFLPFSSKENDISVGMAEIAAGIVMHPETHLWQIWMIVGAPCIFIGAYHDPDSAQHYLGLVLDAMRKGVTKFEVEQLYEKIQANGEDVPKQIPFDMMRYLMDHLHLYKIRF</sequence>
<dbReference type="RefSeq" id="WP_220206927.1">
    <property type="nucleotide sequence ID" value="NZ_BNJK01000001.1"/>
</dbReference>
<dbReference type="Proteomes" id="UP000597444">
    <property type="component" value="Unassembled WGS sequence"/>
</dbReference>
<evidence type="ECO:0000313" key="3">
    <source>
        <dbReference type="Proteomes" id="UP000597444"/>
    </source>
</evidence>